<dbReference type="InterPro" id="IPR051207">
    <property type="entry name" value="ComplexI_NDUFA9_subunit"/>
</dbReference>
<comment type="caution">
    <text evidence="2">The sequence shown here is derived from an EMBL/GenBank/DDBJ whole genome shotgun (WGS) entry which is preliminary data.</text>
</comment>
<name>A0ABU3N9Y5_9SPHN</name>
<feature type="domain" description="NAD-dependent epimerase/dehydratase" evidence="1">
    <location>
        <begin position="7"/>
        <end position="211"/>
    </location>
</feature>
<dbReference type="Pfam" id="PF01370">
    <property type="entry name" value="Epimerase"/>
    <property type="match status" value="1"/>
</dbReference>
<protein>
    <submittedName>
        <fullName evidence="2">Complex I NDUFA9 subunit family protein</fullName>
    </submittedName>
</protein>
<accession>A0ABU3N9Y5</accession>
<evidence type="ECO:0000313" key="2">
    <source>
        <dbReference type="EMBL" id="MDT8760607.1"/>
    </source>
</evidence>
<dbReference type="InterPro" id="IPR036291">
    <property type="entry name" value="NAD(P)-bd_dom_sf"/>
</dbReference>
<dbReference type="PANTHER" id="PTHR12126">
    <property type="entry name" value="NADH-UBIQUINONE OXIDOREDUCTASE 39 KDA SUBUNIT-RELATED"/>
    <property type="match status" value="1"/>
</dbReference>
<gene>
    <name evidence="2" type="ORF">MZO42_18045</name>
</gene>
<sequence length="312" mass="33115">MKDRLVTLIGGGGFLGRYVAQELYRTGARVRIAQKRPRDAWFLKPLGGLGQTQFVAADVTRPDTVARAVEGSDLVVNLAGTFGSAMQKVHVDGAGAVAEAARRGGAAALVHLSALGADADSPAAYGRSKAQGERAVREAFPNATILRPAVVFGREDAFVNRFAAMIAMAPVVPVLRAETRFQPVYVTDVATAAVAALVDPNRHGGHTYELGGPDVLTMRALYRWIAEAIGRDARFVELPDAIGGLVAMFGALPGAPLTSDQWRMLQRDNVVAPGAEGLRQFGITPTPLATVAPQWLVRFRRHGRFGQLAAGA</sequence>
<proteinExistence type="predicted"/>
<dbReference type="Gene3D" id="3.40.50.720">
    <property type="entry name" value="NAD(P)-binding Rossmann-like Domain"/>
    <property type="match status" value="1"/>
</dbReference>
<dbReference type="PANTHER" id="PTHR12126:SF11">
    <property type="entry name" value="NADH DEHYDROGENASE [UBIQUINONE] 1 ALPHA SUBCOMPLEX SUBUNIT 9, MITOCHONDRIAL"/>
    <property type="match status" value="1"/>
</dbReference>
<reference evidence="2" key="1">
    <citation type="submission" date="2022-04" db="EMBL/GenBank/DDBJ databases">
        <title>Tomato heritable bacteria conferring resistance against bacterial wilt.</title>
        <authorList>
            <person name="Yin J."/>
        </authorList>
    </citation>
    <scope>NUCLEOTIDE SEQUENCE</scope>
    <source>
        <strain evidence="2">Cra20</strain>
    </source>
</reference>
<evidence type="ECO:0000259" key="1">
    <source>
        <dbReference type="Pfam" id="PF01370"/>
    </source>
</evidence>
<dbReference type="SUPFAM" id="SSF51735">
    <property type="entry name" value="NAD(P)-binding Rossmann-fold domains"/>
    <property type="match status" value="1"/>
</dbReference>
<dbReference type="CDD" id="cd05271">
    <property type="entry name" value="NDUFA9_like_SDR_a"/>
    <property type="match status" value="1"/>
</dbReference>
<dbReference type="EMBL" id="JALMLT010000005">
    <property type="protein sequence ID" value="MDT8760607.1"/>
    <property type="molecule type" value="Genomic_DNA"/>
</dbReference>
<organism evidence="2">
    <name type="scientific">Sphingomonas psychrotolerans</name>
    <dbReference type="NCBI Taxonomy" id="1327635"/>
    <lineage>
        <taxon>Bacteria</taxon>
        <taxon>Pseudomonadati</taxon>
        <taxon>Pseudomonadota</taxon>
        <taxon>Alphaproteobacteria</taxon>
        <taxon>Sphingomonadales</taxon>
        <taxon>Sphingomonadaceae</taxon>
        <taxon>Sphingomonas</taxon>
    </lineage>
</organism>
<dbReference type="InterPro" id="IPR001509">
    <property type="entry name" value="Epimerase_deHydtase"/>
</dbReference>